<evidence type="ECO:0000313" key="3">
    <source>
        <dbReference type="EMBL" id="PWN27693.1"/>
    </source>
</evidence>
<feature type="non-terminal residue" evidence="3">
    <location>
        <position position="179"/>
    </location>
</feature>
<evidence type="ECO:0000313" key="4">
    <source>
        <dbReference type="Proteomes" id="UP000245884"/>
    </source>
</evidence>
<dbReference type="PROSITE" id="PS51419">
    <property type="entry name" value="RAB"/>
    <property type="match status" value="1"/>
</dbReference>
<evidence type="ECO:0000256" key="1">
    <source>
        <dbReference type="ARBA" id="ARBA00022741"/>
    </source>
</evidence>
<dbReference type="InterPro" id="IPR005225">
    <property type="entry name" value="Small_GTP-bd"/>
</dbReference>
<dbReference type="FunFam" id="3.40.50.300:FF:000808">
    <property type="entry name" value="Small GTP-binding protein, putative"/>
    <property type="match status" value="1"/>
</dbReference>
<dbReference type="InterPro" id="IPR027417">
    <property type="entry name" value="P-loop_NTPase"/>
</dbReference>
<dbReference type="SMART" id="SM00174">
    <property type="entry name" value="RHO"/>
    <property type="match status" value="1"/>
</dbReference>
<accession>A0A316UUV4</accession>
<gene>
    <name evidence="3" type="ORF">BDZ90DRAFT_219903</name>
</gene>
<reference evidence="3 4" key="1">
    <citation type="journal article" date="2018" name="Mol. Biol. Evol.">
        <title>Broad Genomic Sampling Reveals a Smut Pathogenic Ancestry of the Fungal Clade Ustilaginomycotina.</title>
        <authorList>
            <person name="Kijpornyongpan T."/>
            <person name="Mondo S.J."/>
            <person name="Barry K."/>
            <person name="Sandor L."/>
            <person name="Lee J."/>
            <person name="Lipzen A."/>
            <person name="Pangilinan J."/>
            <person name="LaButti K."/>
            <person name="Hainaut M."/>
            <person name="Henrissat B."/>
            <person name="Grigoriev I.V."/>
            <person name="Spatafora J.W."/>
            <person name="Aime M.C."/>
        </authorList>
    </citation>
    <scope>NUCLEOTIDE SEQUENCE [LARGE SCALE GENOMIC DNA]</scope>
    <source>
        <strain evidence="3 4">MCA 5214</strain>
    </source>
</reference>
<dbReference type="InterPro" id="IPR001806">
    <property type="entry name" value="Small_GTPase"/>
</dbReference>
<evidence type="ECO:0000256" key="2">
    <source>
        <dbReference type="ARBA" id="ARBA00023134"/>
    </source>
</evidence>
<organism evidence="3 4">
    <name type="scientific">Jaminaea rosea</name>
    <dbReference type="NCBI Taxonomy" id="1569628"/>
    <lineage>
        <taxon>Eukaryota</taxon>
        <taxon>Fungi</taxon>
        <taxon>Dikarya</taxon>
        <taxon>Basidiomycota</taxon>
        <taxon>Ustilaginomycotina</taxon>
        <taxon>Exobasidiomycetes</taxon>
        <taxon>Microstromatales</taxon>
        <taxon>Microstromatales incertae sedis</taxon>
        <taxon>Jaminaea</taxon>
    </lineage>
</organism>
<dbReference type="PANTHER" id="PTHR24073">
    <property type="entry name" value="DRAB5-RELATED"/>
    <property type="match status" value="1"/>
</dbReference>
<dbReference type="GO" id="GO:0005525">
    <property type="term" value="F:GTP binding"/>
    <property type="evidence" value="ECO:0007669"/>
    <property type="project" value="UniProtKB-KW"/>
</dbReference>
<dbReference type="Gene3D" id="3.40.50.300">
    <property type="entry name" value="P-loop containing nucleotide triphosphate hydrolases"/>
    <property type="match status" value="1"/>
</dbReference>
<dbReference type="SMART" id="SM00173">
    <property type="entry name" value="RAS"/>
    <property type="match status" value="1"/>
</dbReference>
<protein>
    <submittedName>
        <fullName evidence="3">Ras-domain-containing protein</fullName>
    </submittedName>
</protein>
<dbReference type="STRING" id="1569628.A0A316UUV4"/>
<dbReference type="PRINTS" id="PR00449">
    <property type="entry name" value="RASTRNSFRMNG"/>
</dbReference>
<keyword evidence="4" id="KW-1185">Reference proteome</keyword>
<dbReference type="GO" id="GO:0003924">
    <property type="term" value="F:GTPase activity"/>
    <property type="evidence" value="ECO:0007669"/>
    <property type="project" value="InterPro"/>
</dbReference>
<sequence>MPLSLSQQANANAAASEQQVSSSTLSPSTAALPSARALSGLEAKVVILGAQGVGKTSIVHRYTAGTFSSTSSVPSTIGASFLTKKLVISGTKCRLQIWDTAGQERFRSMAPMYYRNAHAAVIVYDVTSRESFMDVRTWIEELRRNVGLGGMEGLILHIVGAKVDLASRAREVDMEEARE</sequence>
<dbReference type="CDD" id="cd00154">
    <property type="entry name" value="Rab"/>
    <property type="match status" value="1"/>
</dbReference>
<dbReference type="SMART" id="SM00175">
    <property type="entry name" value="RAB"/>
    <property type="match status" value="1"/>
</dbReference>
<dbReference type="Pfam" id="PF00071">
    <property type="entry name" value="Ras"/>
    <property type="match status" value="1"/>
</dbReference>
<keyword evidence="2" id="KW-0342">GTP-binding</keyword>
<dbReference type="EMBL" id="KZ819667">
    <property type="protein sequence ID" value="PWN27693.1"/>
    <property type="molecule type" value="Genomic_DNA"/>
</dbReference>
<dbReference type="OrthoDB" id="26525at2759"/>
<dbReference type="NCBIfam" id="TIGR00231">
    <property type="entry name" value="small_GTP"/>
    <property type="match status" value="1"/>
</dbReference>
<dbReference type="SUPFAM" id="SSF52540">
    <property type="entry name" value="P-loop containing nucleoside triphosphate hydrolases"/>
    <property type="match status" value="1"/>
</dbReference>
<dbReference type="Proteomes" id="UP000245884">
    <property type="component" value="Unassembled WGS sequence"/>
</dbReference>
<dbReference type="PROSITE" id="PS51421">
    <property type="entry name" value="RAS"/>
    <property type="match status" value="1"/>
</dbReference>
<name>A0A316UUV4_9BASI</name>
<dbReference type="RefSeq" id="XP_025362305.1">
    <property type="nucleotide sequence ID" value="XM_025504418.1"/>
</dbReference>
<proteinExistence type="predicted"/>
<dbReference type="GeneID" id="37026241"/>
<dbReference type="AlphaFoldDB" id="A0A316UUV4"/>
<keyword evidence="1" id="KW-0547">Nucleotide-binding</keyword>